<keyword evidence="11 14" id="KW-0503">Monooxygenase</keyword>
<dbReference type="OrthoDB" id="1470350at2759"/>
<comment type="similarity">
    <text evidence="4 14">Belongs to the cytochrome P450 family.</text>
</comment>
<sequence>MASLNPKVVLYCLLAYVALQLSRFIFKRFFVRSPLNNLRGPAPKSFLTGSFEDLFNPKGWAFHNGLSKNYGNAAKIKGVLGDDVLYVFDPLAMRSILLKDQNSYGLPPNNLQSESHLIFGPGLLGTLGEAHKKQRKMLTPLFSTAHLKDLVPLFFDVGHKLESALTQRVRNGAQEIDLLSWSGRTALELIAQSALGKSFDPLTEDTIPHPYAVAAKQLMIVLSKTVVLQNYILPSVMKIGTARFRRFMLDLLPFRVLHDVKDISDVMHSTSVEIYNSNMRALSEGNDAFIDHITGGKDLISTLMKSNLTASKDEKLLEAEILAQMSSLTFAGTDTTSSAIARTLWLLSQHQDVQDKLRDEIREAMLGKTALSYDELNGLKYLDAVCRELLRLYTPAPMLGRVARENAALPLSTPLIGVDGQVMHEILVPKGTLVLVSILNHNRNPDLWGLDAEEFKPERWDNLPEALTDAHTPGVYSNLMTFGGGTRSCIGFKFSQLEMKVIVSLLINKFKFSLPKDKVIFWNMTNIVSPCVVGDAISAHARLPLIVEEAK</sequence>
<dbReference type="PROSITE" id="PS00086">
    <property type="entry name" value="CYTOCHROME_P450"/>
    <property type="match status" value="1"/>
</dbReference>
<keyword evidence="5 13" id="KW-0349">Heme</keyword>
<comment type="pathway">
    <text evidence="3">Secondary metabolite biosynthesis; terpenoid biosynthesis.</text>
</comment>
<evidence type="ECO:0000256" key="13">
    <source>
        <dbReference type="PIRSR" id="PIRSR602401-1"/>
    </source>
</evidence>
<evidence type="ECO:0000256" key="1">
    <source>
        <dbReference type="ARBA" id="ARBA00001971"/>
    </source>
</evidence>
<dbReference type="InterPro" id="IPR001128">
    <property type="entry name" value="Cyt_P450"/>
</dbReference>
<dbReference type="CDD" id="cd11069">
    <property type="entry name" value="CYP_FUM15-like"/>
    <property type="match status" value="1"/>
</dbReference>
<gene>
    <name evidence="15" type="ORF">CPB83DRAFT_777166</name>
</gene>
<protein>
    <submittedName>
        <fullName evidence="15">Cytochrome P450</fullName>
    </submittedName>
</protein>
<keyword evidence="10 13" id="KW-0408">Iron</keyword>
<evidence type="ECO:0000256" key="7">
    <source>
        <dbReference type="ARBA" id="ARBA00022723"/>
    </source>
</evidence>
<dbReference type="EMBL" id="MU157948">
    <property type="protein sequence ID" value="KAF9522379.1"/>
    <property type="molecule type" value="Genomic_DNA"/>
</dbReference>
<evidence type="ECO:0000313" key="15">
    <source>
        <dbReference type="EMBL" id="KAF9522379.1"/>
    </source>
</evidence>
<evidence type="ECO:0000256" key="5">
    <source>
        <dbReference type="ARBA" id="ARBA00022617"/>
    </source>
</evidence>
<evidence type="ECO:0000256" key="11">
    <source>
        <dbReference type="ARBA" id="ARBA00023033"/>
    </source>
</evidence>
<comment type="cofactor">
    <cofactor evidence="1 13">
        <name>heme</name>
        <dbReference type="ChEBI" id="CHEBI:30413"/>
    </cofactor>
</comment>
<evidence type="ECO:0000313" key="16">
    <source>
        <dbReference type="Proteomes" id="UP000807306"/>
    </source>
</evidence>
<keyword evidence="16" id="KW-1185">Reference proteome</keyword>
<keyword evidence="6" id="KW-0812">Transmembrane</keyword>
<comment type="subcellular location">
    <subcellularLocation>
        <location evidence="2">Membrane</location>
    </subcellularLocation>
</comment>
<dbReference type="InterPro" id="IPR036396">
    <property type="entry name" value="Cyt_P450_sf"/>
</dbReference>
<dbReference type="AlphaFoldDB" id="A0A9P6JIY3"/>
<dbReference type="InterPro" id="IPR017972">
    <property type="entry name" value="Cyt_P450_CS"/>
</dbReference>
<evidence type="ECO:0000256" key="2">
    <source>
        <dbReference type="ARBA" id="ARBA00004370"/>
    </source>
</evidence>
<dbReference type="GO" id="GO:0005506">
    <property type="term" value="F:iron ion binding"/>
    <property type="evidence" value="ECO:0007669"/>
    <property type="project" value="InterPro"/>
</dbReference>
<keyword evidence="9 14" id="KW-0560">Oxidoreductase</keyword>
<feature type="binding site" description="axial binding residue" evidence="13">
    <location>
        <position position="489"/>
    </location>
    <ligand>
        <name>heme</name>
        <dbReference type="ChEBI" id="CHEBI:30413"/>
    </ligand>
    <ligandPart>
        <name>Fe</name>
        <dbReference type="ChEBI" id="CHEBI:18248"/>
    </ligandPart>
</feature>
<keyword evidence="12" id="KW-0472">Membrane</keyword>
<organism evidence="15 16">
    <name type="scientific">Crepidotus variabilis</name>
    <dbReference type="NCBI Taxonomy" id="179855"/>
    <lineage>
        <taxon>Eukaryota</taxon>
        <taxon>Fungi</taxon>
        <taxon>Dikarya</taxon>
        <taxon>Basidiomycota</taxon>
        <taxon>Agaricomycotina</taxon>
        <taxon>Agaricomycetes</taxon>
        <taxon>Agaricomycetidae</taxon>
        <taxon>Agaricales</taxon>
        <taxon>Agaricineae</taxon>
        <taxon>Crepidotaceae</taxon>
        <taxon>Crepidotus</taxon>
    </lineage>
</organism>
<evidence type="ECO:0000256" key="4">
    <source>
        <dbReference type="ARBA" id="ARBA00010617"/>
    </source>
</evidence>
<dbReference type="PANTHER" id="PTHR24305">
    <property type="entry name" value="CYTOCHROME P450"/>
    <property type="match status" value="1"/>
</dbReference>
<dbReference type="Pfam" id="PF00067">
    <property type="entry name" value="p450"/>
    <property type="match status" value="1"/>
</dbReference>
<dbReference type="PANTHER" id="PTHR24305:SF166">
    <property type="entry name" value="CYTOCHROME P450 12A4, MITOCHONDRIAL-RELATED"/>
    <property type="match status" value="1"/>
</dbReference>
<dbReference type="InterPro" id="IPR002401">
    <property type="entry name" value="Cyt_P450_E_grp-I"/>
</dbReference>
<dbReference type="GO" id="GO:0016705">
    <property type="term" value="F:oxidoreductase activity, acting on paired donors, with incorporation or reduction of molecular oxygen"/>
    <property type="evidence" value="ECO:0007669"/>
    <property type="project" value="InterPro"/>
</dbReference>
<reference evidence="15" key="1">
    <citation type="submission" date="2020-11" db="EMBL/GenBank/DDBJ databases">
        <authorList>
            <consortium name="DOE Joint Genome Institute"/>
            <person name="Ahrendt S."/>
            <person name="Riley R."/>
            <person name="Andreopoulos W."/>
            <person name="Labutti K."/>
            <person name="Pangilinan J."/>
            <person name="Ruiz-Duenas F.J."/>
            <person name="Barrasa J.M."/>
            <person name="Sanchez-Garcia M."/>
            <person name="Camarero S."/>
            <person name="Miyauchi S."/>
            <person name="Serrano A."/>
            <person name="Linde D."/>
            <person name="Babiker R."/>
            <person name="Drula E."/>
            <person name="Ayuso-Fernandez I."/>
            <person name="Pacheco R."/>
            <person name="Padilla G."/>
            <person name="Ferreira P."/>
            <person name="Barriuso J."/>
            <person name="Kellner H."/>
            <person name="Castanera R."/>
            <person name="Alfaro M."/>
            <person name="Ramirez L."/>
            <person name="Pisabarro A.G."/>
            <person name="Kuo A."/>
            <person name="Tritt A."/>
            <person name="Lipzen A."/>
            <person name="He G."/>
            <person name="Yan M."/>
            <person name="Ng V."/>
            <person name="Cullen D."/>
            <person name="Martin F."/>
            <person name="Rosso M.-N."/>
            <person name="Henrissat B."/>
            <person name="Hibbett D."/>
            <person name="Martinez A.T."/>
            <person name="Grigoriev I.V."/>
        </authorList>
    </citation>
    <scope>NUCLEOTIDE SEQUENCE</scope>
    <source>
        <strain evidence="15">CBS 506.95</strain>
    </source>
</reference>
<dbReference type="GO" id="GO:0016020">
    <property type="term" value="C:membrane"/>
    <property type="evidence" value="ECO:0007669"/>
    <property type="project" value="UniProtKB-SubCell"/>
</dbReference>
<evidence type="ECO:0000256" key="14">
    <source>
        <dbReference type="RuleBase" id="RU000461"/>
    </source>
</evidence>
<name>A0A9P6JIY3_9AGAR</name>
<dbReference type="PRINTS" id="PR00463">
    <property type="entry name" value="EP450I"/>
</dbReference>
<dbReference type="Gene3D" id="1.10.630.10">
    <property type="entry name" value="Cytochrome P450"/>
    <property type="match status" value="1"/>
</dbReference>
<evidence type="ECO:0000256" key="10">
    <source>
        <dbReference type="ARBA" id="ARBA00023004"/>
    </source>
</evidence>
<dbReference type="GO" id="GO:0020037">
    <property type="term" value="F:heme binding"/>
    <property type="evidence" value="ECO:0007669"/>
    <property type="project" value="InterPro"/>
</dbReference>
<dbReference type="InterPro" id="IPR050121">
    <property type="entry name" value="Cytochrome_P450_monoxygenase"/>
</dbReference>
<evidence type="ECO:0000256" key="8">
    <source>
        <dbReference type="ARBA" id="ARBA00022989"/>
    </source>
</evidence>
<dbReference type="Proteomes" id="UP000807306">
    <property type="component" value="Unassembled WGS sequence"/>
</dbReference>
<accession>A0A9P6JIY3</accession>
<dbReference type="GO" id="GO:0004497">
    <property type="term" value="F:monooxygenase activity"/>
    <property type="evidence" value="ECO:0007669"/>
    <property type="project" value="UniProtKB-KW"/>
</dbReference>
<evidence type="ECO:0000256" key="9">
    <source>
        <dbReference type="ARBA" id="ARBA00023002"/>
    </source>
</evidence>
<comment type="caution">
    <text evidence="15">The sequence shown here is derived from an EMBL/GenBank/DDBJ whole genome shotgun (WGS) entry which is preliminary data.</text>
</comment>
<dbReference type="PRINTS" id="PR00385">
    <property type="entry name" value="P450"/>
</dbReference>
<evidence type="ECO:0000256" key="12">
    <source>
        <dbReference type="ARBA" id="ARBA00023136"/>
    </source>
</evidence>
<evidence type="ECO:0000256" key="3">
    <source>
        <dbReference type="ARBA" id="ARBA00004721"/>
    </source>
</evidence>
<evidence type="ECO:0000256" key="6">
    <source>
        <dbReference type="ARBA" id="ARBA00022692"/>
    </source>
</evidence>
<keyword evidence="7 13" id="KW-0479">Metal-binding</keyword>
<proteinExistence type="inferred from homology"/>
<keyword evidence="8" id="KW-1133">Transmembrane helix</keyword>
<dbReference type="SUPFAM" id="SSF48264">
    <property type="entry name" value="Cytochrome P450"/>
    <property type="match status" value="1"/>
</dbReference>